<reference evidence="1 2" key="1">
    <citation type="submission" date="2022-04" db="EMBL/GenBank/DDBJ databases">
        <title>Genome sequence of C. roseum typestrain.</title>
        <authorList>
            <person name="Poehlein A."/>
            <person name="Schoch T."/>
            <person name="Duerre P."/>
            <person name="Daniel R."/>
        </authorList>
    </citation>
    <scope>NUCLEOTIDE SEQUENCE [LARGE SCALE GENOMIC DNA]</scope>
    <source>
        <strain evidence="1 2">DSM 7320</strain>
    </source>
</reference>
<sequence>MKNLIYTVGCGNKSNEQLCDSLMNYNINCVVDIRNEPIKVEELKKILNNKGIYYIPMYNEFNLSEKVEEFFDFEAARISLSVKSGIERIENGLSKGFNIVIMGEEENPLNCNRGILISYILKNKGINIKHLISEDLVKCQKDLEDELLKFFGVKLIKKVAELSIKGIMKNKDLEMDEKDFRNEMIEEAYRIRYKEILKKNAGTYD</sequence>
<accession>A0A1S8LJJ4</accession>
<protein>
    <submittedName>
        <fullName evidence="1">Uncharacterized protein</fullName>
    </submittedName>
</protein>
<dbReference type="STRING" id="84029.CROST_06740"/>
<organism evidence="1 2">
    <name type="scientific">Clostridium felsineum</name>
    <dbReference type="NCBI Taxonomy" id="36839"/>
    <lineage>
        <taxon>Bacteria</taxon>
        <taxon>Bacillati</taxon>
        <taxon>Bacillota</taxon>
        <taxon>Clostridia</taxon>
        <taxon>Eubacteriales</taxon>
        <taxon>Clostridiaceae</taxon>
        <taxon>Clostridium</taxon>
    </lineage>
</organism>
<dbReference type="PIRSF" id="PIRSF024492">
    <property type="entry name" value="UCP024492"/>
    <property type="match status" value="1"/>
</dbReference>
<dbReference type="KEGG" id="crw:CROST_015350"/>
<dbReference type="AlphaFoldDB" id="A0A1S8LJJ4"/>
<dbReference type="EMBL" id="CP096983">
    <property type="protein sequence ID" value="URZ10820.1"/>
    <property type="molecule type" value="Genomic_DNA"/>
</dbReference>
<evidence type="ECO:0000313" key="2">
    <source>
        <dbReference type="Proteomes" id="UP000190951"/>
    </source>
</evidence>
<name>A0A1S8LJJ4_9CLOT</name>
<dbReference type="PANTHER" id="PTHR39337:SF1">
    <property type="entry name" value="BLR5642 PROTEIN"/>
    <property type="match status" value="1"/>
</dbReference>
<gene>
    <name evidence="1" type="ORF">CROST_015350</name>
</gene>
<proteinExistence type="predicted"/>
<dbReference type="RefSeq" id="WP_077834354.1">
    <property type="nucleotide sequence ID" value="NZ_CP096983.1"/>
</dbReference>
<dbReference type="Proteomes" id="UP000190951">
    <property type="component" value="Chromosome"/>
</dbReference>
<dbReference type="PANTHER" id="PTHR39337">
    <property type="entry name" value="BLR5642 PROTEIN"/>
    <property type="match status" value="1"/>
</dbReference>
<dbReference type="InterPro" id="IPR007438">
    <property type="entry name" value="DUF488"/>
</dbReference>
<dbReference type="Pfam" id="PF04343">
    <property type="entry name" value="DUF488"/>
    <property type="match status" value="1"/>
</dbReference>
<dbReference type="InterPro" id="IPR014519">
    <property type="entry name" value="UCP024492"/>
</dbReference>
<evidence type="ECO:0000313" key="1">
    <source>
        <dbReference type="EMBL" id="URZ10820.1"/>
    </source>
</evidence>
<keyword evidence="2" id="KW-1185">Reference proteome</keyword>